<dbReference type="Gene3D" id="2.180.10.10">
    <property type="entry name" value="RHS repeat-associated core"/>
    <property type="match status" value="1"/>
</dbReference>
<proteinExistence type="predicted"/>
<evidence type="ECO:0000313" key="2">
    <source>
        <dbReference type="Proteomes" id="UP000044026"/>
    </source>
</evidence>
<sequence length="210" mass="24775">MSKIVNLALFLIIGINVALAQKTDVERMKLKGKPKIVKQIDTNRTHYEYHFDKKGIVTQIIYTKEGVTNSKTFNKYKYDTKGNPIKEYVYYKQELRSYFVNVFDEKGNKISTEEYTSDGKLLSTTSYKYDKENNVVEIETTFVKDLPTTKHRLEYNAQNHLSAIYTEQKVEPISTFVYQYDESGNWYQKKEFSYDGELRNTTAQIIEYYD</sequence>
<dbReference type="Proteomes" id="UP000044026">
    <property type="component" value="Unassembled WGS sequence"/>
</dbReference>
<organism evidence="1 2">
    <name type="scientific">Capnocytophaga canimorsus</name>
    <dbReference type="NCBI Taxonomy" id="28188"/>
    <lineage>
        <taxon>Bacteria</taxon>
        <taxon>Pseudomonadati</taxon>
        <taxon>Bacteroidota</taxon>
        <taxon>Flavobacteriia</taxon>
        <taxon>Flavobacteriales</taxon>
        <taxon>Flavobacteriaceae</taxon>
        <taxon>Capnocytophaga</taxon>
    </lineage>
</organism>
<dbReference type="GeneID" id="69580368"/>
<dbReference type="AlphaFoldDB" id="A0A0B7H6N8"/>
<dbReference type="EMBL" id="CDOE01000039">
    <property type="protein sequence ID" value="CEN33602.1"/>
    <property type="molecule type" value="Genomic_DNA"/>
</dbReference>
<accession>A0A0B7H6N8</accession>
<evidence type="ECO:0000313" key="1">
    <source>
        <dbReference type="EMBL" id="CEN33602.1"/>
    </source>
</evidence>
<name>A0A0B7H6N8_9FLAO</name>
<reference evidence="1 2" key="1">
    <citation type="submission" date="2015-01" db="EMBL/GenBank/DDBJ databases">
        <authorList>
            <person name="Xiang T."/>
            <person name="Song Y."/>
            <person name="Huang L."/>
            <person name="Wang B."/>
            <person name="Wu P."/>
        </authorList>
    </citation>
    <scope>NUCLEOTIDE SEQUENCE [LARGE SCALE GENOMIC DNA]</scope>
    <source>
        <strain evidence="1 2">Cc12</strain>
    </source>
</reference>
<dbReference type="RefSeq" id="WP_041999047.1">
    <property type="nucleotide sequence ID" value="NZ_CP022382.1"/>
</dbReference>
<gene>
    <name evidence="1" type="ORF">CCAN12_440017</name>
</gene>
<protein>
    <submittedName>
        <fullName evidence="1">Uncharacterized protein</fullName>
    </submittedName>
</protein>